<accession>A0A517NZT3</accession>
<keyword evidence="2" id="KW-0808">Transferase</keyword>
<dbReference type="PANTHER" id="PTHR43317:SF3">
    <property type="entry name" value="BLR2883 PROTEIN"/>
    <property type="match status" value="1"/>
</dbReference>
<dbReference type="AlphaFoldDB" id="A0A517NZT3"/>
<dbReference type="RefSeq" id="WP_145420507.1">
    <property type="nucleotide sequence ID" value="NZ_CP036526.1"/>
</dbReference>
<dbReference type="PANTHER" id="PTHR43317">
    <property type="entry name" value="THERMOSPERMINE SYNTHASE ACAULIS5"/>
    <property type="match status" value="1"/>
</dbReference>
<dbReference type="Proteomes" id="UP000319817">
    <property type="component" value="Chromosome"/>
</dbReference>
<dbReference type="SUPFAM" id="SSF53335">
    <property type="entry name" value="S-adenosyl-L-methionine-dependent methyltransferases"/>
    <property type="match status" value="1"/>
</dbReference>
<reference evidence="2 3" key="1">
    <citation type="submission" date="2019-02" db="EMBL/GenBank/DDBJ databases">
        <title>Deep-cultivation of Planctomycetes and their phenomic and genomic characterization uncovers novel biology.</title>
        <authorList>
            <person name="Wiegand S."/>
            <person name="Jogler M."/>
            <person name="Boedeker C."/>
            <person name="Pinto D."/>
            <person name="Vollmers J."/>
            <person name="Rivas-Marin E."/>
            <person name="Kohn T."/>
            <person name="Peeters S.H."/>
            <person name="Heuer A."/>
            <person name="Rast P."/>
            <person name="Oberbeckmann S."/>
            <person name="Bunk B."/>
            <person name="Jeske O."/>
            <person name="Meyerdierks A."/>
            <person name="Storesund J.E."/>
            <person name="Kallscheuer N."/>
            <person name="Luecker S."/>
            <person name="Lage O.M."/>
            <person name="Pohl T."/>
            <person name="Merkel B.J."/>
            <person name="Hornburger P."/>
            <person name="Mueller R.-W."/>
            <person name="Bruemmer F."/>
            <person name="Labrenz M."/>
            <person name="Spormann A.M."/>
            <person name="Op den Camp H."/>
            <person name="Overmann J."/>
            <person name="Amann R."/>
            <person name="Jetten M.S.M."/>
            <person name="Mascher T."/>
            <person name="Medema M.H."/>
            <person name="Devos D.P."/>
            <person name="Kaster A.-K."/>
            <person name="Ovreas L."/>
            <person name="Rohde M."/>
            <person name="Galperin M.Y."/>
            <person name="Jogler C."/>
        </authorList>
    </citation>
    <scope>NUCLEOTIDE SEQUENCE [LARGE SCALE GENOMIC DNA]</scope>
    <source>
        <strain evidence="2 3">K23_9</strain>
    </source>
</reference>
<sequence length="233" mass="26252">MASKLEILAYEDSPLGTLCLRRRELLKSPGTFVTEVTLNHEFLMSSLYTDSERELARIAIERHGGTDLSVLIGGLGLGYTAQATLASGRVGKVEVAELLPEVIDWMRKGLVPLSEELNADERLQTTPCDVYRRLCGPRESRFDLILIDVDHSPEERLGEQADDFSQMFYTERGLRLAKQHLTPGGMLAVWSYDQSSPFVDALHAVFGEVHVQDVSYQNDLVDERCTDWLFFAR</sequence>
<dbReference type="GO" id="GO:0004766">
    <property type="term" value="F:spermidine synthase activity"/>
    <property type="evidence" value="ECO:0007669"/>
    <property type="project" value="UniProtKB-EC"/>
</dbReference>
<keyword evidence="3" id="KW-1185">Reference proteome</keyword>
<evidence type="ECO:0000313" key="2">
    <source>
        <dbReference type="EMBL" id="QDT12638.1"/>
    </source>
</evidence>
<dbReference type="EC" id="2.5.1.16" evidence="2"/>
<protein>
    <submittedName>
        <fullName evidence="2">Spermidine synthase</fullName>
        <ecNumber evidence="2">2.5.1.16</ecNumber>
    </submittedName>
</protein>
<name>A0A517NZT3_9BACT</name>
<dbReference type="OrthoDB" id="9793351at2"/>
<evidence type="ECO:0000313" key="3">
    <source>
        <dbReference type="Proteomes" id="UP000319817"/>
    </source>
</evidence>
<proteinExistence type="predicted"/>
<organism evidence="2 3">
    <name type="scientific">Stieleria marina</name>
    <dbReference type="NCBI Taxonomy" id="1930275"/>
    <lineage>
        <taxon>Bacteria</taxon>
        <taxon>Pseudomonadati</taxon>
        <taxon>Planctomycetota</taxon>
        <taxon>Planctomycetia</taxon>
        <taxon>Pirellulales</taxon>
        <taxon>Pirellulaceae</taxon>
        <taxon>Stieleria</taxon>
    </lineage>
</organism>
<dbReference type="GO" id="GO:0006596">
    <property type="term" value="P:polyamine biosynthetic process"/>
    <property type="evidence" value="ECO:0007669"/>
    <property type="project" value="UniProtKB-KW"/>
</dbReference>
<gene>
    <name evidence="2" type="primary">speE</name>
    <name evidence="2" type="ORF">K239x_46490</name>
</gene>
<evidence type="ECO:0000256" key="1">
    <source>
        <dbReference type="ARBA" id="ARBA00023115"/>
    </source>
</evidence>
<dbReference type="Gene3D" id="3.40.50.150">
    <property type="entry name" value="Vaccinia Virus protein VP39"/>
    <property type="match status" value="1"/>
</dbReference>
<dbReference type="EMBL" id="CP036526">
    <property type="protein sequence ID" value="QDT12638.1"/>
    <property type="molecule type" value="Genomic_DNA"/>
</dbReference>
<dbReference type="InterPro" id="IPR029063">
    <property type="entry name" value="SAM-dependent_MTases_sf"/>
</dbReference>
<keyword evidence="1" id="KW-0620">Polyamine biosynthesis</keyword>